<dbReference type="GO" id="GO:0005524">
    <property type="term" value="F:ATP binding"/>
    <property type="evidence" value="ECO:0007669"/>
    <property type="project" value="UniProtKB-KW"/>
</dbReference>
<reference evidence="11" key="1">
    <citation type="submission" date="2020-05" db="EMBL/GenBank/DDBJ databases">
        <title>Sulfur intermediates as new biogeochemical hubs in an aquatic model microbial ecosystem.</title>
        <authorList>
            <person name="Vigneron A."/>
        </authorList>
    </citation>
    <scope>NUCLEOTIDE SEQUENCE</scope>
    <source>
        <strain evidence="11">Bin.250</strain>
    </source>
</reference>
<feature type="transmembrane region" description="Helical" evidence="10">
    <location>
        <begin position="174"/>
        <end position="194"/>
    </location>
</feature>
<dbReference type="AlphaFoldDB" id="A0A972VVF2"/>
<name>A0A972VVF2_9GAMM</name>
<comment type="caution">
    <text evidence="11">The sequence shown here is derived from an EMBL/GenBank/DDBJ whole genome shotgun (WGS) entry which is preliminary data.</text>
</comment>
<comment type="similarity">
    <text evidence="2 10">Belongs to the ADP/ATP translocase tlc family.</text>
</comment>
<proteinExistence type="inferred from homology"/>
<dbReference type="SUPFAM" id="SSF103473">
    <property type="entry name" value="MFS general substrate transporter"/>
    <property type="match status" value="1"/>
</dbReference>
<keyword evidence="5 10" id="KW-0547">Nucleotide-binding</keyword>
<keyword evidence="4 10" id="KW-0812">Transmembrane</keyword>
<dbReference type="Proteomes" id="UP000754644">
    <property type="component" value="Unassembled WGS sequence"/>
</dbReference>
<keyword evidence="6 10" id="KW-0067">ATP-binding</keyword>
<dbReference type="EMBL" id="JABMOJ010000233">
    <property type="protein sequence ID" value="NQV64969.1"/>
    <property type="molecule type" value="Genomic_DNA"/>
</dbReference>
<feature type="transmembrane region" description="Helical" evidence="10">
    <location>
        <begin position="92"/>
        <end position="114"/>
    </location>
</feature>
<dbReference type="GO" id="GO:0016020">
    <property type="term" value="C:membrane"/>
    <property type="evidence" value="ECO:0007669"/>
    <property type="project" value="UniProtKB-SubCell"/>
</dbReference>
<comment type="subcellular location">
    <subcellularLocation>
        <location evidence="1 10">Membrane</location>
        <topology evidence="1 10">Multi-pass membrane protein</topology>
    </subcellularLocation>
</comment>
<feature type="non-terminal residue" evidence="11">
    <location>
        <position position="1"/>
    </location>
</feature>
<evidence type="ECO:0000256" key="3">
    <source>
        <dbReference type="ARBA" id="ARBA00022448"/>
    </source>
</evidence>
<gene>
    <name evidence="11" type="ORF">HQ497_06350</name>
</gene>
<comment type="function">
    <text evidence="9">Provides the rickettsial cell with host ATP in exchange for rickettsial ADP. This is an obligate exchange system. This energy acquiring activity is an important component of rickettsial parasitism.</text>
</comment>
<evidence type="ECO:0000256" key="8">
    <source>
        <dbReference type="ARBA" id="ARBA00023136"/>
    </source>
</evidence>
<evidence type="ECO:0000256" key="6">
    <source>
        <dbReference type="ARBA" id="ARBA00022840"/>
    </source>
</evidence>
<evidence type="ECO:0000256" key="9">
    <source>
        <dbReference type="ARBA" id="ARBA00024792"/>
    </source>
</evidence>
<keyword evidence="7 10" id="KW-1133">Transmembrane helix</keyword>
<evidence type="ECO:0000256" key="7">
    <source>
        <dbReference type="ARBA" id="ARBA00022989"/>
    </source>
</evidence>
<evidence type="ECO:0000256" key="10">
    <source>
        <dbReference type="RuleBase" id="RU363121"/>
    </source>
</evidence>
<protein>
    <recommendedName>
        <fullName evidence="10">ADP,ATP carrier protein</fullName>
    </recommendedName>
</protein>
<dbReference type="InterPro" id="IPR036259">
    <property type="entry name" value="MFS_trans_sf"/>
</dbReference>
<comment type="caution">
    <text evidence="10">Lacks conserved residue(s) required for the propagation of feature annotation.</text>
</comment>
<sequence>MGWHLLKDNPTLAYLLGIVLTSQLVSAVLDYKFQGLLSVQFAGDPNAETAFQGWFFGTLNTSVLALQFIITPLALSFVGLRWIHILMPLVHLVAISMALIEPSVWSVGLAFFLFKAFDYSIFRAAKEVLYVPLSFDERYRAKEIIDVLGYRTGKGASSVVIVALQNAGVLMSNYYLALAFAGTALWLALIFPLTQRARAIREES</sequence>
<feature type="transmembrane region" description="Helical" evidence="10">
    <location>
        <begin position="53"/>
        <end position="80"/>
    </location>
</feature>
<feature type="transmembrane region" description="Helical" evidence="10">
    <location>
        <begin position="12"/>
        <end position="33"/>
    </location>
</feature>
<accession>A0A972VVF2</accession>
<evidence type="ECO:0000313" key="12">
    <source>
        <dbReference type="Proteomes" id="UP000754644"/>
    </source>
</evidence>
<dbReference type="PANTHER" id="PTHR31187:SF1">
    <property type="entry name" value="ADP,ATP CARRIER PROTEIN 1"/>
    <property type="match status" value="1"/>
</dbReference>
<dbReference type="InterPro" id="IPR004667">
    <property type="entry name" value="ADP_ATP_car_bac_type"/>
</dbReference>
<dbReference type="GO" id="GO:0005471">
    <property type="term" value="F:ATP:ADP antiporter activity"/>
    <property type="evidence" value="ECO:0007669"/>
    <property type="project" value="InterPro"/>
</dbReference>
<evidence type="ECO:0000256" key="4">
    <source>
        <dbReference type="ARBA" id="ARBA00022692"/>
    </source>
</evidence>
<organism evidence="11 12">
    <name type="scientific">SAR86 cluster bacterium</name>
    <dbReference type="NCBI Taxonomy" id="2030880"/>
    <lineage>
        <taxon>Bacteria</taxon>
        <taxon>Pseudomonadati</taxon>
        <taxon>Pseudomonadota</taxon>
        <taxon>Gammaproteobacteria</taxon>
        <taxon>SAR86 cluster</taxon>
    </lineage>
</organism>
<evidence type="ECO:0000256" key="5">
    <source>
        <dbReference type="ARBA" id="ARBA00022741"/>
    </source>
</evidence>
<evidence type="ECO:0000313" key="11">
    <source>
        <dbReference type="EMBL" id="NQV64969.1"/>
    </source>
</evidence>
<dbReference type="Pfam" id="PF03219">
    <property type="entry name" value="TLC"/>
    <property type="match status" value="1"/>
</dbReference>
<keyword evidence="3 10" id="KW-0813">Transport</keyword>
<keyword evidence="8 10" id="KW-0472">Membrane</keyword>
<evidence type="ECO:0000256" key="1">
    <source>
        <dbReference type="ARBA" id="ARBA00004141"/>
    </source>
</evidence>
<evidence type="ECO:0000256" key="2">
    <source>
        <dbReference type="ARBA" id="ARBA00007127"/>
    </source>
</evidence>
<dbReference type="PANTHER" id="PTHR31187">
    <property type="match status" value="1"/>
</dbReference>